<feature type="transmembrane region" description="Helical" evidence="1">
    <location>
        <begin position="31"/>
        <end position="48"/>
    </location>
</feature>
<evidence type="ECO:0000256" key="1">
    <source>
        <dbReference type="SAM" id="Phobius"/>
    </source>
</evidence>
<protein>
    <submittedName>
        <fullName evidence="2">Uncharacterized protein</fullName>
    </submittedName>
</protein>
<evidence type="ECO:0000313" key="2">
    <source>
        <dbReference type="EMBL" id="BAQ68120.1"/>
    </source>
</evidence>
<dbReference type="AlphaFoldDB" id="A0A0D6AZP7"/>
<dbReference type="EMBL" id="AP014800">
    <property type="protein sequence ID" value="BAQ68120.1"/>
    <property type="molecule type" value="Genomic_DNA"/>
</dbReference>
<gene>
    <name evidence="2" type="ORF">NHU_00955</name>
</gene>
<dbReference type="KEGG" id="rsu:NHU_00955"/>
<name>A0A0D6AZP7_RHOSU</name>
<dbReference type="PATRIC" id="fig|35806.4.peg.975"/>
<dbReference type="Proteomes" id="UP000064912">
    <property type="component" value="Chromosome"/>
</dbReference>
<proteinExistence type="predicted"/>
<dbReference type="eggNOG" id="ENOG5033D4T">
    <property type="taxonomic scope" value="Bacteria"/>
</dbReference>
<keyword evidence="1" id="KW-0812">Transmembrane</keyword>
<keyword evidence="1" id="KW-0472">Membrane</keyword>
<accession>A0A0D6AZP7</accession>
<evidence type="ECO:0000313" key="3">
    <source>
        <dbReference type="Proteomes" id="UP000064912"/>
    </source>
</evidence>
<organism evidence="2 3">
    <name type="scientific">Rhodovulum sulfidophilum</name>
    <name type="common">Rhodobacter sulfidophilus</name>
    <dbReference type="NCBI Taxonomy" id="35806"/>
    <lineage>
        <taxon>Bacteria</taxon>
        <taxon>Pseudomonadati</taxon>
        <taxon>Pseudomonadota</taxon>
        <taxon>Alphaproteobacteria</taxon>
        <taxon>Rhodobacterales</taxon>
        <taxon>Paracoccaceae</taxon>
        <taxon>Rhodovulum</taxon>
    </lineage>
</organism>
<sequence length="53" mass="5698">MDRLLAAVAFIAFAGFVGILALEVHHPDLWAVIGITLALVATDLVLAARNRRD</sequence>
<keyword evidence="1" id="KW-1133">Transmembrane helix</keyword>
<reference evidence="2 3" key="1">
    <citation type="submission" date="2015-02" db="EMBL/GenBank/DDBJ databases">
        <title>Genome sequene of Rhodovulum sulfidophilum DSM 2351.</title>
        <authorList>
            <person name="Nagao N."/>
        </authorList>
    </citation>
    <scope>NUCLEOTIDE SEQUENCE [LARGE SCALE GENOMIC DNA]</scope>
    <source>
        <strain evidence="2 3">DSM 2351</strain>
    </source>
</reference>